<evidence type="ECO:0000313" key="2">
    <source>
        <dbReference type="EMBL" id="PXX95720.1"/>
    </source>
</evidence>
<reference evidence="2 3" key="1">
    <citation type="submission" date="2018-05" db="EMBL/GenBank/DDBJ databases">
        <title>Marinifilum breve JC075T sp. nov., a marine bacterium isolated from Yongle Blue Hole in the South China Sea.</title>
        <authorList>
            <person name="Fu T."/>
        </authorList>
    </citation>
    <scope>NUCLEOTIDE SEQUENCE [LARGE SCALE GENOMIC DNA]</scope>
    <source>
        <strain evidence="2 3">JC075</strain>
    </source>
</reference>
<evidence type="ECO:0008006" key="4">
    <source>
        <dbReference type="Google" id="ProtNLM"/>
    </source>
</evidence>
<protein>
    <recommendedName>
        <fullName evidence="4">Porin</fullName>
    </recommendedName>
</protein>
<keyword evidence="1" id="KW-0732">Signal</keyword>
<sequence>MKKLNALLLLLCLTAVINNSFAQVNTPYMHYKKFQVADSNKLFLRFENLNFVKNNEYSGEFTDGATWIGYVATPKLVYYPSSNFRIEAGVRLQKYSGREDFTETEPIFSAIYKPSEEIEFIMGSLNQNNNHNLSEPMFEPERYFMETAENGFQFLYNTRKLQFQTWINWEKFILENDPFQERFTFGLSGNWQLNQSSKTKLSIPLEAIFTHRGGEIDNSEGSVQTVGNYGSGLVLEKNISNSKITSWYVKAMGYFFSDNSSETDYIFDKGHAFYPQVGITTKKSKLNLGYWNAYHFASSRGSKLFQSVAIDSPEYFEDRRELATLNYYYEHKITGGIHFGGKLDVYYDLKNSSENWAAAIYLRINGDFFLKKVKWNK</sequence>
<dbReference type="EMBL" id="QFLI01000014">
    <property type="protein sequence ID" value="PXX95720.1"/>
    <property type="molecule type" value="Genomic_DNA"/>
</dbReference>
<dbReference type="RefSeq" id="WP_110363648.1">
    <property type="nucleotide sequence ID" value="NZ_QFLI01000014.1"/>
</dbReference>
<evidence type="ECO:0000313" key="3">
    <source>
        <dbReference type="Proteomes" id="UP000248079"/>
    </source>
</evidence>
<keyword evidence="3" id="KW-1185">Reference proteome</keyword>
<name>A0A2V3ZRQ5_9BACT</name>
<gene>
    <name evidence="2" type="ORF">DF185_21755</name>
</gene>
<organism evidence="2 3">
    <name type="scientific">Marinifilum breve</name>
    <dbReference type="NCBI Taxonomy" id="2184082"/>
    <lineage>
        <taxon>Bacteria</taxon>
        <taxon>Pseudomonadati</taxon>
        <taxon>Bacteroidota</taxon>
        <taxon>Bacteroidia</taxon>
        <taxon>Marinilabiliales</taxon>
        <taxon>Marinifilaceae</taxon>
    </lineage>
</organism>
<dbReference type="Proteomes" id="UP000248079">
    <property type="component" value="Unassembled WGS sequence"/>
</dbReference>
<feature type="chain" id="PRO_5016028971" description="Porin" evidence="1">
    <location>
        <begin position="23"/>
        <end position="377"/>
    </location>
</feature>
<dbReference type="OrthoDB" id="1111796at2"/>
<feature type="signal peptide" evidence="1">
    <location>
        <begin position="1"/>
        <end position="22"/>
    </location>
</feature>
<proteinExistence type="predicted"/>
<accession>A0A2V3ZRQ5</accession>
<dbReference type="AlphaFoldDB" id="A0A2V3ZRQ5"/>
<evidence type="ECO:0000256" key="1">
    <source>
        <dbReference type="SAM" id="SignalP"/>
    </source>
</evidence>
<comment type="caution">
    <text evidence="2">The sequence shown here is derived from an EMBL/GenBank/DDBJ whole genome shotgun (WGS) entry which is preliminary data.</text>
</comment>